<evidence type="ECO:0000313" key="2">
    <source>
        <dbReference type="Proteomes" id="UP001206925"/>
    </source>
</evidence>
<gene>
    <name evidence="1" type="ORF">M8C21_027511</name>
</gene>
<feature type="non-terminal residue" evidence="1">
    <location>
        <position position="1"/>
    </location>
</feature>
<dbReference type="EMBL" id="JAMZMK010006268">
    <property type="protein sequence ID" value="KAI7749846.1"/>
    <property type="molecule type" value="Genomic_DNA"/>
</dbReference>
<evidence type="ECO:0000313" key="1">
    <source>
        <dbReference type="EMBL" id="KAI7749846.1"/>
    </source>
</evidence>
<protein>
    <submittedName>
        <fullName evidence="1">Uncharacterized protein</fullName>
    </submittedName>
</protein>
<proteinExistence type="predicted"/>
<keyword evidence="2" id="KW-1185">Reference proteome</keyword>
<accession>A0AAD5GRI1</accession>
<dbReference type="Proteomes" id="UP001206925">
    <property type="component" value="Unassembled WGS sequence"/>
</dbReference>
<name>A0AAD5GRI1_AMBAR</name>
<reference evidence="1" key="1">
    <citation type="submission" date="2022-06" db="EMBL/GenBank/DDBJ databases">
        <title>Uncovering the hologenomic basis of an extraordinary plant invasion.</title>
        <authorList>
            <person name="Bieker V.C."/>
            <person name="Martin M.D."/>
            <person name="Gilbert T."/>
            <person name="Hodgins K."/>
            <person name="Battlay P."/>
            <person name="Petersen B."/>
            <person name="Wilson J."/>
        </authorList>
    </citation>
    <scope>NUCLEOTIDE SEQUENCE</scope>
    <source>
        <strain evidence="1">AA19_3_7</strain>
        <tissue evidence="1">Leaf</tissue>
    </source>
</reference>
<dbReference type="AlphaFoldDB" id="A0AAD5GRI1"/>
<organism evidence="1 2">
    <name type="scientific">Ambrosia artemisiifolia</name>
    <name type="common">Common ragweed</name>
    <dbReference type="NCBI Taxonomy" id="4212"/>
    <lineage>
        <taxon>Eukaryota</taxon>
        <taxon>Viridiplantae</taxon>
        <taxon>Streptophyta</taxon>
        <taxon>Embryophyta</taxon>
        <taxon>Tracheophyta</taxon>
        <taxon>Spermatophyta</taxon>
        <taxon>Magnoliopsida</taxon>
        <taxon>eudicotyledons</taxon>
        <taxon>Gunneridae</taxon>
        <taxon>Pentapetalae</taxon>
        <taxon>asterids</taxon>
        <taxon>campanulids</taxon>
        <taxon>Asterales</taxon>
        <taxon>Asteraceae</taxon>
        <taxon>Asteroideae</taxon>
        <taxon>Heliantheae alliance</taxon>
        <taxon>Heliantheae</taxon>
        <taxon>Ambrosia</taxon>
    </lineage>
</organism>
<comment type="caution">
    <text evidence="1">The sequence shown here is derived from an EMBL/GenBank/DDBJ whole genome shotgun (WGS) entry which is preliminary data.</text>
</comment>
<sequence length="115" mass="12718">MATNPLSAVAANPKPSLLRRPITHFRHHHLLLPNTSKTNLHIHRPLLLPPRVFTVDVSGHLLQDAGASLLVVSGAYALVSGFDTLTHHQIVEQNLSRKLVHILSGLLYMGCWPIF</sequence>